<dbReference type="InterPro" id="IPR003715">
    <property type="entry name" value="Poly_export_N"/>
</dbReference>
<dbReference type="InterPro" id="IPR019554">
    <property type="entry name" value="Soluble_ligand-bd"/>
</dbReference>
<dbReference type="Gene3D" id="3.30.1950.10">
    <property type="entry name" value="wza like domain"/>
    <property type="match status" value="1"/>
</dbReference>
<feature type="domain" description="Polysaccharide export protein N-terminal" evidence="2">
    <location>
        <begin position="205"/>
        <end position="254"/>
    </location>
</feature>
<dbReference type="GO" id="GO:0015159">
    <property type="term" value="F:polysaccharide transmembrane transporter activity"/>
    <property type="evidence" value="ECO:0007669"/>
    <property type="project" value="InterPro"/>
</dbReference>
<accession>A0A7C4ATV4</accession>
<dbReference type="Gene3D" id="3.10.560.10">
    <property type="entry name" value="Outer membrane lipoprotein wza domain like"/>
    <property type="match status" value="1"/>
</dbReference>
<dbReference type="Pfam" id="PF02563">
    <property type="entry name" value="Poly_export"/>
    <property type="match status" value="2"/>
</dbReference>
<dbReference type="InterPro" id="IPR049712">
    <property type="entry name" value="Poly_export"/>
</dbReference>
<feature type="domain" description="Polysaccharide export protein N-terminal" evidence="2">
    <location>
        <begin position="109"/>
        <end position="182"/>
    </location>
</feature>
<proteinExistence type="predicted"/>
<dbReference type="PANTHER" id="PTHR33619">
    <property type="entry name" value="POLYSACCHARIDE EXPORT PROTEIN GFCE-RELATED"/>
    <property type="match status" value="1"/>
</dbReference>
<evidence type="ECO:0000259" key="3">
    <source>
        <dbReference type="Pfam" id="PF10531"/>
    </source>
</evidence>
<evidence type="ECO:0000256" key="1">
    <source>
        <dbReference type="ARBA" id="ARBA00022729"/>
    </source>
</evidence>
<comment type="caution">
    <text evidence="4">The sequence shown here is derived from an EMBL/GenBank/DDBJ whole genome shotgun (WGS) entry which is preliminary data.</text>
</comment>
<reference evidence="4" key="1">
    <citation type="journal article" date="2020" name="mSystems">
        <title>Genome- and Community-Level Interaction Insights into Carbon Utilization and Element Cycling Functions of Hydrothermarchaeota in Hydrothermal Sediment.</title>
        <authorList>
            <person name="Zhou Z."/>
            <person name="Liu Y."/>
            <person name="Xu W."/>
            <person name="Pan J."/>
            <person name="Luo Z.H."/>
            <person name="Li M."/>
        </authorList>
    </citation>
    <scope>NUCLEOTIDE SEQUENCE [LARGE SCALE GENOMIC DNA]</scope>
    <source>
        <strain evidence="4">SpSt-769</strain>
    </source>
</reference>
<sequence length="377" mass="41634">MRGCMMDIDTRTCNAKADILPGVTDMRTNKLFRAMKSFTTWAVSRRALSLVFIAALMAGGCVIPRQRAVVPDPPVPPGKRITQHFPTALYRLAEGDTMEFLYLTVPNKTATPYRLAVKDSVDVEFAFHPELNRTLRVRPDGRISIPRKKDVMVAGLTADQVSDMLKKTYADLLKDPEITVTVREFNAKLDELQKAIATAPYGQARVVAVRPDGNISLPYIPDIRAVGKTIPELTKEVNQQYAHLISDMQVSVLLKDVVGNLVFVDGEVNRPGVFNMRGPITVQQAIAMAGGMKVTAEPRTILLLSKAPDGSISPRTVDLTKINTTSDYIVGKDDLVYVPKTVIARANVWVDQNIRGLLMFQGWSLGLSQQVGRQTSR</sequence>
<organism evidence="4">
    <name type="scientific">Desulfomonile tiedjei</name>
    <dbReference type="NCBI Taxonomy" id="2358"/>
    <lineage>
        <taxon>Bacteria</taxon>
        <taxon>Pseudomonadati</taxon>
        <taxon>Thermodesulfobacteriota</taxon>
        <taxon>Desulfomonilia</taxon>
        <taxon>Desulfomonilales</taxon>
        <taxon>Desulfomonilaceae</taxon>
        <taxon>Desulfomonile</taxon>
    </lineage>
</organism>
<dbReference type="PANTHER" id="PTHR33619:SF3">
    <property type="entry name" value="POLYSACCHARIDE EXPORT PROTEIN GFCE-RELATED"/>
    <property type="match status" value="1"/>
</dbReference>
<gene>
    <name evidence="4" type="ORF">ENV54_13530</name>
</gene>
<dbReference type="AlphaFoldDB" id="A0A7C4ATV4"/>
<dbReference type="Pfam" id="PF10531">
    <property type="entry name" value="SLBB"/>
    <property type="match status" value="1"/>
</dbReference>
<dbReference type="EMBL" id="DTGT01000443">
    <property type="protein sequence ID" value="HGH62302.1"/>
    <property type="molecule type" value="Genomic_DNA"/>
</dbReference>
<keyword evidence="1" id="KW-0732">Signal</keyword>
<protein>
    <submittedName>
        <fullName evidence="4">Uncharacterized protein</fullName>
    </submittedName>
</protein>
<evidence type="ECO:0000313" key="4">
    <source>
        <dbReference type="EMBL" id="HGH62302.1"/>
    </source>
</evidence>
<feature type="domain" description="Soluble ligand binding" evidence="3">
    <location>
        <begin position="262"/>
        <end position="312"/>
    </location>
</feature>
<name>A0A7C4ATV4_9BACT</name>
<evidence type="ECO:0000259" key="2">
    <source>
        <dbReference type="Pfam" id="PF02563"/>
    </source>
</evidence>